<feature type="compositionally biased region" description="Polar residues" evidence="1">
    <location>
        <begin position="177"/>
        <end position="190"/>
    </location>
</feature>
<feature type="compositionally biased region" description="Basic and acidic residues" evidence="1">
    <location>
        <begin position="312"/>
        <end position="329"/>
    </location>
</feature>
<feature type="compositionally biased region" description="Basic and acidic residues" evidence="1">
    <location>
        <begin position="268"/>
        <end position="277"/>
    </location>
</feature>
<feature type="region of interest" description="Disordered" evidence="1">
    <location>
        <begin position="800"/>
        <end position="899"/>
    </location>
</feature>
<feature type="compositionally biased region" description="Polar residues" evidence="1">
    <location>
        <begin position="422"/>
        <end position="431"/>
    </location>
</feature>
<accession>A0ABD1K5C7</accession>
<dbReference type="EMBL" id="JBHFQA010000008">
    <property type="protein sequence ID" value="KAL2094334.1"/>
    <property type="molecule type" value="Genomic_DNA"/>
</dbReference>
<evidence type="ECO:0000256" key="1">
    <source>
        <dbReference type="SAM" id="MobiDB-lite"/>
    </source>
</evidence>
<feature type="compositionally biased region" description="Polar residues" evidence="1">
    <location>
        <begin position="398"/>
        <end position="413"/>
    </location>
</feature>
<dbReference type="PANTHER" id="PTHR14726">
    <property type="entry name" value="JHY PROTEIN HOMOLOG"/>
    <property type="match status" value="1"/>
</dbReference>
<reference evidence="2 3" key="1">
    <citation type="submission" date="2024-09" db="EMBL/GenBank/DDBJ databases">
        <title>A chromosome-level genome assembly of Gray's grenadier anchovy, Coilia grayii.</title>
        <authorList>
            <person name="Fu Z."/>
        </authorList>
    </citation>
    <scope>NUCLEOTIDE SEQUENCE [LARGE SCALE GENOMIC DNA]</scope>
    <source>
        <strain evidence="2">G4</strain>
        <tissue evidence="2">Muscle</tissue>
    </source>
</reference>
<evidence type="ECO:0000313" key="2">
    <source>
        <dbReference type="EMBL" id="KAL2094334.1"/>
    </source>
</evidence>
<gene>
    <name evidence="2" type="ORF">ACEWY4_009053</name>
</gene>
<feature type="region of interest" description="Disordered" evidence="1">
    <location>
        <begin position="176"/>
        <end position="385"/>
    </location>
</feature>
<sequence length="899" mass="97868">MSLSLLDSLDSDTDSLVQEKAYQSELQKRIGNNGNVQIKENDLNIIYDSLEATPVTVDEQTVTDEEVTSDDEYTDLRYDPHWRRNYEEARLFHELRTRLSLEHATRDVSEGPEQSLGNAHSLARQRGRRDANGMGHRVVPPAGLAEDHFTTEKSSSNAQVDLPASTFHLHPPEQQVALDSSATSSRTHSPPASPVTAGALASYAPRESGLAKLQRRRHRTVVEGRDPAPDPLERGDEACGTTQVSQGRRPPDQKRSCHRPSNARPARPRKDVVEENKTTLGKHPSKQGSYLSMYGRKREQPQEADEVWDSGADGRESREAESLDSEHLWHQRTQRLKVSQCQRERKSQPKEGHRKHDPPERARGPETRRRLGPIADRPPLAGHPHPQAEILVIDEAGSTSNASDTPTPWSSARSPPHPAGVSSPSAGRSPTLNLNINLNAGAAARARLSPHASREQQDGLLTLVSPRAPQWMLRPPLFYPAPLRGPAPNPALLSPHAVAAAAGPVQWALVMASPPGPGAGLAPHAGQHSLVVPAPPGGRKGHSTGAYNWDPSLHSEQVNLWRCNAELSPEHAVQMSDPFLSSGSTAGSSGPYALLPPIGRAVSDGPERAADGAQNHGLTMGPRSCSDGYLAQLERQRHTKAQTGYKAYTLKDYHSLKQNVKLGGLGPCNAVTEEMAEKMRRQKLYSEVIRLQNKKISRIPFLPAQKQPPAGPDREAVAPRRKALEYARSIAKPKVSPRVKKETQETETEMVAVTAVPERVRYLGGVDAGQLTLLESLRRRHEQEKQAVAQLKVILRHLTPPQESTPSNPPANPPQESTPSNPPANPPQESTPSNPPQESTPSNPPANPPQDTTPSNPPQESTPSNPPQESTPSNPPANPPQESTPSNPPANPPTRVHAI</sequence>
<dbReference type="Proteomes" id="UP001591681">
    <property type="component" value="Unassembled WGS sequence"/>
</dbReference>
<feature type="compositionally biased region" description="Basic and acidic residues" evidence="1">
    <location>
        <begin position="220"/>
        <end position="237"/>
    </location>
</feature>
<keyword evidence="3" id="KW-1185">Reference proteome</keyword>
<feature type="region of interest" description="Disordered" evidence="1">
    <location>
        <begin position="604"/>
        <end position="623"/>
    </location>
</feature>
<feature type="compositionally biased region" description="Polar residues" evidence="1">
    <location>
        <begin position="827"/>
        <end position="841"/>
    </location>
</feature>
<dbReference type="Pfam" id="PF15261">
    <property type="entry name" value="JHY"/>
    <property type="match status" value="1"/>
</dbReference>
<dbReference type="InterPro" id="IPR027968">
    <property type="entry name" value="JHY"/>
</dbReference>
<proteinExistence type="predicted"/>
<feature type="region of interest" description="Disordered" evidence="1">
    <location>
        <begin position="104"/>
        <end position="141"/>
    </location>
</feature>
<feature type="compositionally biased region" description="Basic and acidic residues" evidence="1">
    <location>
        <begin position="342"/>
        <end position="351"/>
    </location>
</feature>
<protein>
    <submittedName>
        <fullName evidence="2">Uncharacterized protein</fullName>
    </submittedName>
</protein>
<feature type="region of interest" description="Disordered" evidence="1">
    <location>
        <begin position="398"/>
        <end position="433"/>
    </location>
</feature>
<feature type="compositionally biased region" description="Polar residues" evidence="1">
    <location>
        <begin position="849"/>
        <end position="872"/>
    </location>
</feature>
<dbReference type="AlphaFoldDB" id="A0ABD1K5C7"/>
<evidence type="ECO:0000313" key="3">
    <source>
        <dbReference type="Proteomes" id="UP001591681"/>
    </source>
</evidence>
<feature type="compositionally biased region" description="Basic and acidic residues" evidence="1">
    <location>
        <begin position="357"/>
        <end position="369"/>
    </location>
</feature>
<dbReference type="PANTHER" id="PTHR14726:SF1">
    <property type="entry name" value="JHY PROTEIN HOMOLOG"/>
    <property type="match status" value="1"/>
</dbReference>
<comment type="caution">
    <text evidence="2">The sequence shown here is derived from an EMBL/GenBank/DDBJ whole genome shotgun (WGS) entry which is preliminary data.</text>
</comment>
<name>A0ABD1K5C7_9TELE</name>
<organism evidence="2 3">
    <name type="scientific">Coilia grayii</name>
    <name type="common">Gray's grenadier anchovy</name>
    <dbReference type="NCBI Taxonomy" id="363190"/>
    <lineage>
        <taxon>Eukaryota</taxon>
        <taxon>Metazoa</taxon>
        <taxon>Chordata</taxon>
        <taxon>Craniata</taxon>
        <taxon>Vertebrata</taxon>
        <taxon>Euteleostomi</taxon>
        <taxon>Actinopterygii</taxon>
        <taxon>Neopterygii</taxon>
        <taxon>Teleostei</taxon>
        <taxon>Clupei</taxon>
        <taxon>Clupeiformes</taxon>
        <taxon>Clupeoidei</taxon>
        <taxon>Engraulidae</taxon>
        <taxon>Coilinae</taxon>
        <taxon>Coilia</taxon>
    </lineage>
</organism>